<feature type="transmembrane region" description="Helical" evidence="5">
    <location>
        <begin position="337"/>
        <end position="359"/>
    </location>
</feature>
<dbReference type="PANTHER" id="PTHR23523:SF2">
    <property type="entry name" value="2-NITROIMIDAZOLE TRANSPORTER"/>
    <property type="match status" value="1"/>
</dbReference>
<organism evidence="7 8">
    <name type="scientific">Frondihabitans peucedani</name>
    <dbReference type="NCBI Taxonomy" id="598626"/>
    <lineage>
        <taxon>Bacteria</taxon>
        <taxon>Bacillati</taxon>
        <taxon>Actinomycetota</taxon>
        <taxon>Actinomycetes</taxon>
        <taxon>Micrococcales</taxon>
        <taxon>Microbacteriaceae</taxon>
        <taxon>Frondihabitans</taxon>
    </lineage>
</organism>
<dbReference type="RefSeq" id="WP_344795047.1">
    <property type="nucleotide sequence ID" value="NZ_BAABAU010000001.1"/>
</dbReference>
<feature type="transmembrane region" description="Helical" evidence="5">
    <location>
        <begin position="12"/>
        <end position="32"/>
    </location>
</feature>
<evidence type="ECO:0000313" key="7">
    <source>
        <dbReference type="EMBL" id="GAA4266110.1"/>
    </source>
</evidence>
<evidence type="ECO:0000256" key="4">
    <source>
        <dbReference type="ARBA" id="ARBA00023136"/>
    </source>
</evidence>
<feature type="transmembrane region" description="Helical" evidence="5">
    <location>
        <begin position="246"/>
        <end position="269"/>
    </location>
</feature>
<feature type="transmembrane region" description="Helical" evidence="5">
    <location>
        <begin position="143"/>
        <end position="164"/>
    </location>
</feature>
<dbReference type="PANTHER" id="PTHR23523">
    <property type="match status" value="1"/>
</dbReference>
<reference evidence="8" key="1">
    <citation type="journal article" date="2019" name="Int. J. Syst. Evol. Microbiol.">
        <title>The Global Catalogue of Microorganisms (GCM) 10K type strain sequencing project: providing services to taxonomists for standard genome sequencing and annotation.</title>
        <authorList>
            <consortium name="The Broad Institute Genomics Platform"/>
            <consortium name="The Broad Institute Genome Sequencing Center for Infectious Disease"/>
            <person name="Wu L."/>
            <person name="Ma J."/>
        </authorList>
    </citation>
    <scope>NUCLEOTIDE SEQUENCE [LARGE SCALE GENOMIC DNA]</scope>
    <source>
        <strain evidence="8">JCM 17442</strain>
    </source>
</reference>
<evidence type="ECO:0000256" key="2">
    <source>
        <dbReference type="ARBA" id="ARBA00022692"/>
    </source>
</evidence>
<dbReference type="InterPro" id="IPR020846">
    <property type="entry name" value="MFS_dom"/>
</dbReference>
<keyword evidence="8" id="KW-1185">Reference proteome</keyword>
<feature type="transmembrane region" description="Helical" evidence="5">
    <location>
        <begin position="176"/>
        <end position="200"/>
    </location>
</feature>
<feature type="transmembrane region" description="Helical" evidence="5">
    <location>
        <begin position="371"/>
        <end position="394"/>
    </location>
</feature>
<comment type="subcellular location">
    <subcellularLocation>
        <location evidence="1">Cell membrane</location>
        <topology evidence="1">Multi-pass membrane protein</topology>
    </subcellularLocation>
</comment>
<feature type="domain" description="Major facilitator superfamily (MFS) profile" evidence="6">
    <location>
        <begin position="17"/>
        <end position="426"/>
    </location>
</feature>
<sequence length="426" mass="43657">MSSGRSVSPSSIVRSPATWVLTVAIILIALNLRGPIVATAPVLDVITRDLGLGALVAGLLTSIPVLCFALASPLASGVIGRIGPERAVTLGLLGVVAGTLLRSAGGQGALIAGTILLGVSITIGNVVLPVVIRRDYSPERAGFVTGVYTSALNVGSMITSLGTAPLADSTGWPLALVVWGSFAIIAGLVWCAAVGFRAAVVGTGEPVDRDVVTGPIEVITASIPVVSVADGDAADRLEDRSLFRRFSTWGLTLAFAGQAFGYYGLTAWIPTLLHDEVGLTRAGAGASSSVFQIMAVVGALGVPFLALRLRPVVIVALVSACWIFMPLGLLFAPHLWLLWSLFGGAAQGGGITIVFIIIVRMVTSDLEARRLSALVQGGGYALASLGPLVVGAIHDASGGWTLPMVVVFVSVLTLGVSGVLSARRVR</sequence>
<gene>
    <name evidence="7" type="ORF">GCM10022256_17220</name>
</gene>
<dbReference type="EMBL" id="BAABAU010000001">
    <property type="protein sequence ID" value="GAA4266110.1"/>
    <property type="molecule type" value="Genomic_DNA"/>
</dbReference>
<proteinExistence type="predicted"/>
<feature type="transmembrane region" description="Helical" evidence="5">
    <location>
        <begin position="312"/>
        <end position="331"/>
    </location>
</feature>
<dbReference type="Proteomes" id="UP001501594">
    <property type="component" value="Unassembled WGS sequence"/>
</dbReference>
<dbReference type="Gene3D" id="1.20.1250.20">
    <property type="entry name" value="MFS general substrate transporter like domains"/>
    <property type="match status" value="2"/>
</dbReference>
<dbReference type="Pfam" id="PF07690">
    <property type="entry name" value="MFS_1"/>
    <property type="match status" value="1"/>
</dbReference>
<evidence type="ECO:0000256" key="5">
    <source>
        <dbReference type="SAM" id="Phobius"/>
    </source>
</evidence>
<feature type="transmembrane region" description="Helical" evidence="5">
    <location>
        <begin position="289"/>
        <end position="307"/>
    </location>
</feature>
<evidence type="ECO:0000256" key="3">
    <source>
        <dbReference type="ARBA" id="ARBA00022989"/>
    </source>
</evidence>
<evidence type="ECO:0000256" key="1">
    <source>
        <dbReference type="ARBA" id="ARBA00004651"/>
    </source>
</evidence>
<keyword evidence="3 5" id="KW-1133">Transmembrane helix</keyword>
<evidence type="ECO:0000259" key="6">
    <source>
        <dbReference type="PROSITE" id="PS50850"/>
    </source>
</evidence>
<keyword evidence="4 5" id="KW-0472">Membrane</keyword>
<protein>
    <submittedName>
        <fullName evidence="7">MFS transporter</fullName>
    </submittedName>
</protein>
<name>A0ABP8E256_9MICO</name>
<keyword evidence="2 5" id="KW-0812">Transmembrane</keyword>
<dbReference type="SUPFAM" id="SSF103473">
    <property type="entry name" value="MFS general substrate transporter"/>
    <property type="match status" value="1"/>
</dbReference>
<feature type="transmembrane region" description="Helical" evidence="5">
    <location>
        <begin position="400"/>
        <end position="422"/>
    </location>
</feature>
<accession>A0ABP8E256</accession>
<comment type="caution">
    <text evidence="7">The sequence shown here is derived from an EMBL/GenBank/DDBJ whole genome shotgun (WGS) entry which is preliminary data.</text>
</comment>
<dbReference type="InterPro" id="IPR052524">
    <property type="entry name" value="MFS_Cyanate_Porter"/>
</dbReference>
<dbReference type="InterPro" id="IPR036259">
    <property type="entry name" value="MFS_trans_sf"/>
</dbReference>
<feature type="transmembrane region" description="Helical" evidence="5">
    <location>
        <begin position="110"/>
        <end position="131"/>
    </location>
</feature>
<dbReference type="PROSITE" id="PS50850">
    <property type="entry name" value="MFS"/>
    <property type="match status" value="1"/>
</dbReference>
<dbReference type="InterPro" id="IPR011701">
    <property type="entry name" value="MFS"/>
</dbReference>
<evidence type="ECO:0000313" key="8">
    <source>
        <dbReference type="Proteomes" id="UP001501594"/>
    </source>
</evidence>
<feature type="transmembrane region" description="Helical" evidence="5">
    <location>
        <begin position="52"/>
        <end position="75"/>
    </location>
</feature>